<evidence type="ECO:0000256" key="1">
    <source>
        <dbReference type="SAM" id="MobiDB-lite"/>
    </source>
</evidence>
<reference evidence="2" key="1">
    <citation type="journal article" date="2014" name="Int. J. Syst. Evol. Microbiol.">
        <title>Complete genome sequence of Corynebacterium casei LMG S-19264T (=DSM 44701T), isolated from a smear-ripened cheese.</title>
        <authorList>
            <consortium name="US DOE Joint Genome Institute (JGI-PGF)"/>
            <person name="Walter F."/>
            <person name="Albersmeier A."/>
            <person name="Kalinowski J."/>
            <person name="Ruckert C."/>
        </authorList>
    </citation>
    <scope>NUCLEOTIDE SEQUENCE</scope>
    <source>
        <strain evidence="2">CGMCC 4.3508</strain>
    </source>
</reference>
<dbReference type="Proteomes" id="UP000638263">
    <property type="component" value="Unassembled WGS sequence"/>
</dbReference>
<sequence length="178" mass="19336">MLAHMPVSVSEESAKDTVGVGSIEGADDPGEAGSHFVVVISGELLDDSLRLWRAEAVASGQRFGERSAYTPVEVVHEPVQDSTGIMTRAGEEIEIAGEERGFRRRVEIDLCGDAGAYLHVEYIFDMACHVGPDVRSMGTQLLDQPLGVPVAEYFGKSWCCQHRDGQRLCPRMRTAVGS</sequence>
<gene>
    <name evidence="2" type="ORF">GCM10011588_39450</name>
</gene>
<keyword evidence="3" id="KW-1185">Reference proteome</keyword>
<proteinExistence type="predicted"/>
<organism evidence="2 3">
    <name type="scientific">Nocardia jinanensis</name>
    <dbReference type="NCBI Taxonomy" id="382504"/>
    <lineage>
        <taxon>Bacteria</taxon>
        <taxon>Bacillati</taxon>
        <taxon>Actinomycetota</taxon>
        <taxon>Actinomycetes</taxon>
        <taxon>Mycobacteriales</taxon>
        <taxon>Nocardiaceae</taxon>
        <taxon>Nocardia</taxon>
    </lineage>
</organism>
<dbReference type="EMBL" id="BMMH01000007">
    <property type="protein sequence ID" value="GGL20712.1"/>
    <property type="molecule type" value="Genomic_DNA"/>
</dbReference>
<accession>A0A917RRV6</accession>
<evidence type="ECO:0000313" key="3">
    <source>
        <dbReference type="Proteomes" id="UP000638263"/>
    </source>
</evidence>
<name>A0A917RRV6_9NOCA</name>
<feature type="region of interest" description="Disordered" evidence="1">
    <location>
        <begin position="1"/>
        <end position="27"/>
    </location>
</feature>
<dbReference type="AlphaFoldDB" id="A0A917RRV6"/>
<evidence type="ECO:0000313" key="2">
    <source>
        <dbReference type="EMBL" id="GGL20712.1"/>
    </source>
</evidence>
<comment type="caution">
    <text evidence="2">The sequence shown here is derived from an EMBL/GenBank/DDBJ whole genome shotgun (WGS) entry which is preliminary data.</text>
</comment>
<reference evidence="2" key="2">
    <citation type="submission" date="2020-09" db="EMBL/GenBank/DDBJ databases">
        <authorList>
            <person name="Sun Q."/>
            <person name="Zhou Y."/>
        </authorList>
    </citation>
    <scope>NUCLEOTIDE SEQUENCE</scope>
    <source>
        <strain evidence="2">CGMCC 4.3508</strain>
    </source>
</reference>
<protein>
    <submittedName>
        <fullName evidence="2">Uncharacterized protein</fullName>
    </submittedName>
</protein>